<dbReference type="Pfam" id="PF09380">
    <property type="entry name" value="FERM_C"/>
    <property type="match status" value="1"/>
</dbReference>
<feature type="domain" description="FERM" evidence="4">
    <location>
        <begin position="1"/>
        <end position="280"/>
    </location>
</feature>
<dbReference type="Proteomes" id="UP000823561">
    <property type="component" value="Chromosome 13"/>
</dbReference>
<dbReference type="InterPro" id="IPR007477">
    <property type="entry name" value="SAB_dom"/>
</dbReference>
<dbReference type="PRINTS" id="PR00661">
    <property type="entry name" value="ERMFAMILY"/>
</dbReference>
<dbReference type="Pfam" id="PF04382">
    <property type="entry name" value="SAB"/>
    <property type="match status" value="1"/>
</dbReference>
<dbReference type="GO" id="GO:0031032">
    <property type="term" value="P:actomyosin structure organization"/>
    <property type="evidence" value="ECO:0007669"/>
    <property type="project" value="TreeGrafter"/>
</dbReference>
<dbReference type="InterPro" id="IPR019748">
    <property type="entry name" value="FERM_central"/>
</dbReference>
<dbReference type="GO" id="GO:0003779">
    <property type="term" value="F:actin binding"/>
    <property type="evidence" value="ECO:0007669"/>
    <property type="project" value="UniProtKB-KW"/>
</dbReference>
<proteinExistence type="predicted"/>
<feature type="region of interest" description="Disordered" evidence="3">
    <location>
        <begin position="366"/>
        <end position="387"/>
    </location>
</feature>
<dbReference type="Pfam" id="PF00373">
    <property type="entry name" value="FERM_M"/>
    <property type="match status" value="1"/>
</dbReference>
<dbReference type="InterPro" id="IPR019749">
    <property type="entry name" value="Band_41_domain"/>
</dbReference>
<dbReference type="Gene3D" id="2.30.29.30">
    <property type="entry name" value="Pleckstrin-homology domain (PH domain)/Phosphotyrosine-binding domain (PTB)"/>
    <property type="match status" value="1"/>
</dbReference>
<protein>
    <recommendedName>
        <fullName evidence="4">FERM domain-containing protein</fullName>
    </recommendedName>
</protein>
<evidence type="ECO:0000256" key="1">
    <source>
        <dbReference type="ARBA" id="ARBA00023203"/>
    </source>
</evidence>
<dbReference type="InterPro" id="IPR018980">
    <property type="entry name" value="FERM_PH-like_C"/>
</dbReference>
<name>A0AAV6GG94_9TELE</name>
<dbReference type="SUPFAM" id="SSF50729">
    <property type="entry name" value="PH domain-like"/>
    <property type="match status" value="1"/>
</dbReference>
<feature type="region of interest" description="Disordered" evidence="3">
    <location>
        <begin position="951"/>
        <end position="972"/>
    </location>
</feature>
<dbReference type="PROSITE" id="PS50057">
    <property type="entry name" value="FERM_3"/>
    <property type="match status" value="1"/>
</dbReference>
<dbReference type="EMBL" id="JADWDJ010000013">
    <property type="protein sequence ID" value="KAG5271841.1"/>
    <property type="molecule type" value="Genomic_DNA"/>
</dbReference>
<feature type="compositionally biased region" description="Acidic residues" evidence="3">
    <location>
        <begin position="366"/>
        <end position="377"/>
    </location>
</feature>
<dbReference type="SUPFAM" id="SSF47031">
    <property type="entry name" value="Second domain of FERM"/>
    <property type="match status" value="1"/>
</dbReference>
<dbReference type="InterPro" id="IPR029071">
    <property type="entry name" value="Ubiquitin-like_domsf"/>
</dbReference>
<dbReference type="Pfam" id="PF08736">
    <property type="entry name" value="FA"/>
    <property type="match status" value="1"/>
</dbReference>
<keyword evidence="2" id="KW-0175">Coiled coil</keyword>
<evidence type="ECO:0000256" key="3">
    <source>
        <dbReference type="SAM" id="MobiDB-lite"/>
    </source>
</evidence>
<dbReference type="InterPro" id="IPR014352">
    <property type="entry name" value="FERM/acyl-CoA-bd_prot_sf"/>
</dbReference>
<dbReference type="InterPro" id="IPR011993">
    <property type="entry name" value="PH-like_dom_sf"/>
</dbReference>
<evidence type="ECO:0000313" key="5">
    <source>
        <dbReference type="EMBL" id="KAG5271841.1"/>
    </source>
</evidence>
<sequence length="1622" mass="189260">MLCTVLFLDGSVREWNLPSSAIGQELFDEVCDHLNLLERDYFGLAIFDSPSTKTWLDVSKQISKQFKSIHAQFAFSVKFYPPNPAQLCEDLTRYLLCLQIRRDLLTRRLPCQSVTLIALGSCVLQSEFGPYDPVRHGDTYTNNLYLAPNQNEELLKRMREQHATYGSMSPAQADLLFLQNASQLPMYGIDRHPAKDADGEDVVLGVNSEGILLYRDDMVESKYLWPRVLKISYKHSKFFIKTHPSEGSVWTLCFTLASNRVCKSLWKVATEHHSFFRLPSVEISHRRLLALRTQFRYRGRTEAESLQASSEIARSKPAFPRKLTARSTSLDILTHTSQPEPDDWFLMLDSIPPKALYTKANTEISQEDLEQDAEDPCDGSVEGEAQEDEVMEEVAEDEEIMEEKTEAIQQEGEILEIRQVKEVKIVRKITREVRTVGGQLKESKDLDILEEREEREAYESGVLKERLRQGGTVDQRLQGMCIPWKDVQRDDWYILFDKQPPMFYPTSAVKQSHILDQQQELVARITKLEGLDIYDIVDEIQQQIEAIQEHLEELVEVEEQQLELEVLKERLQEVDLLEYKVQQMEQQTNVETTVDDWFFLLDKLPYIIHSAPLAVQSSVDEKESLEMAEMVQRTEEAVFITRERSEERVVVKEGMEESVVNIETGVITEPITLQNNTYSVRDIDDDWFLLLEPVPLEARLTVGDVEPYTTGPIYEPEQERMLEEESSDEEEIVEGLDVSETTVEQIALEKTEPVVRYIEDDWFKLFDQVFVPIKTPPPVVWETLEGPAGISTISVEMKDEEERDEEMMEEWTQRPKPEVVEVSRVQEPTPTFAPRDVEDDWYSELEIPPKETVRVVEPYTMETRREVEVYQSEEGTSFESTTVITKETTTLVTITEERREMKVTIMEERDVYAESPGDYITLEVKPPVAVWHVVDDWFMLLEPTPVEVKPSPAVSWEQEPAVPAEEQTDGERMVRMEKRTETQEQRMVEVKEVQPVIQEQRPTFTPREVENDWYTLLDVPPKETVWVAPQYVEETQVREREEMERTVKRVRISKEEVVVIEEREEPAQRPAVVIQERPVVPREIEDDWFLLMESVPVEVKTQPPVWATKRQVREREEVETTVKRVRISEEEVVVIEEREAAQRPAVVIQERPVVPREIEDDWFSLMESVPVDVKTPPSVAWEQMQPPPEVSRVTVDTRAKQEEERIRVEEMRVMEREMKGVQPTIQQLTPTFTPREVDDVWYTLLEVLPRETVGVKEDVMKTVRWEERVTERVTIIEEQRVVIEKPTVQVQPQMQQPAVVREIDDDWFTLLDAVPLQERSVPSVEMRRPVDVSKTKMVERPRPEKEKERLGEQEIQRVPQKIFVGVREIEDDWFKLWDKTILHADTRAAVVSKPAEHRAVERERIERGGVRERERVKEEDMRKRVTITEVTRVRTVQERAPPAVRHIDDDWYILLDKVSVEYPAPPRVAPVIPPTPAKRPVPIDQPLTSTPTTHPAPIIKYTPEVKRQETQVIVEEKTKEDEELTLIREDEELTLIRRKTQRIVGENIYIRHSILMLEDFDVTQEVVLRRRASINELKRIFLEAEPEYHLSEWDKHLSICHLDTHTQLISMEEWSRESVSIM</sequence>
<gene>
    <name evidence="5" type="ORF">AALO_G00184720</name>
</gene>
<accession>A0AAV6GG94</accession>
<dbReference type="GO" id="GO:0005886">
    <property type="term" value="C:plasma membrane"/>
    <property type="evidence" value="ECO:0007669"/>
    <property type="project" value="TreeGrafter"/>
</dbReference>
<dbReference type="PRINTS" id="PR00935">
    <property type="entry name" value="BAND41"/>
</dbReference>
<dbReference type="FunFam" id="2.30.29.30:FF:000002">
    <property type="entry name" value="Band 4.1-like protein 5 isoform 1"/>
    <property type="match status" value="1"/>
</dbReference>
<dbReference type="GO" id="GO:0005856">
    <property type="term" value="C:cytoskeleton"/>
    <property type="evidence" value="ECO:0007669"/>
    <property type="project" value="InterPro"/>
</dbReference>
<keyword evidence="6" id="KW-1185">Reference proteome</keyword>
<dbReference type="Gene3D" id="1.20.80.10">
    <property type="match status" value="1"/>
</dbReference>
<dbReference type="SMART" id="SM01196">
    <property type="entry name" value="FERM_C"/>
    <property type="match status" value="1"/>
</dbReference>
<dbReference type="SMART" id="SM00295">
    <property type="entry name" value="B41"/>
    <property type="match status" value="1"/>
</dbReference>
<dbReference type="SMART" id="SM01195">
    <property type="entry name" value="FA"/>
    <property type="match status" value="1"/>
</dbReference>
<dbReference type="InterPro" id="IPR000299">
    <property type="entry name" value="FERM_domain"/>
</dbReference>
<dbReference type="InterPro" id="IPR018979">
    <property type="entry name" value="FERM_N"/>
</dbReference>
<dbReference type="CDD" id="cd14473">
    <property type="entry name" value="FERM_B-lobe"/>
    <property type="match status" value="1"/>
</dbReference>
<dbReference type="InterPro" id="IPR035963">
    <property type="entry name" value="FERM_2"/>
</dbReference>
<dbReference type="InterPro" id="IPR000798">
    <property type="entry name" value="Ez/rad/moesin-like"/>
</dbReference>
<feature type="region of interest" description="Disordered" evidence="3">
    <location>
        <begin position="1471"/>
        <end position="1497"/>
    </location>
</feature>
<dbReference type="InterPro" id="IPR019747">
    <property type="entry name" value="FERM_CS"/>
</dbReference>
<evidence type="ECO:0000313" key="6">
    <source>
        <dbReference type="Proteomes" id="UP000823561"/>
    </source>
</evidence>
<organism evidence="5 6">
    <name type="scientific">Alosa alosa</name>
    <name type="common">allis shad</name>
    <dbReference type="NCBI Taxonomy" id="278164"/>
    <lineage>
        <taxon>Eukaryota</taxon>
        <taxon>Metazoa</taxon>
        <taxon>Chordata</taxon>
        <taxon>Craniata</taxon>
        <taxon>Vertebrata</taxon>
        <taxon>Euteleostomi</taxon>
        <taxon>Actinopterygii</taxon>
        <taxon>Neopterygii</taxon>
        <taxon>Teleostei</taxon>
        <taxon>Clupei</taxon>
        <taxon>Clupeiformes</taxon>
        <taxon>Clupeoidei</taxon>
        <taxon>Clupeidae</taxon>
        <taxon>Alosa</taxon>
    </lineage>
</organism>
<dbReference type="PANTHER" id="PTHR23280">
    <property type="entry name" value="4.1 G PROTEIN"/>
    <property type="match status" value="1"/>
</dbReference>
<keyword evidence="1" id="KW-0009">Actin-binding</keyword>
<dbReference type="SUPFAM" id="SSF54236">
    <property type="entry name" value="Ubiquitin-like"/>
    <property type="match status" value="1"/>
</dbReference>
<feature type="region of interest" description="Disordered" evidence="3">
    <location>
        <begin position="1179"/>
        <end position="1198"/>
    </location>
</feature>
<dbReference type="Pfam" id="PF09379">
    <property type="entry name" value="FERM_N"/>
    <property type="match status" value="1"/>
</dbReference>
<reference evidence="5" key="1">
    <citation type="submission" date="2020-10" db="EMBL/GenBank/DDBJ databases">
        <title>Chromosome-scale genome assembly of the Allis shad, Alosa alosa.</title>
        <authorList>
            <person name="Margot Z."/>
            <person name="Christophe K."/>
            <person name="Cabau C."/>
            <person name="Louis A."/>
            <person name="Berthelot C."/>
            <person name="Parey E."/>
            <person name="Roest Crollius H."/>
            <person name="Montfort J."/>
            <person name="Robinson-Rechavi M."/>
            <person name="Bucao C."/>
            <person name="Bouchez O."/>
            <person name="Gislard M."/>
            <person name="Lluch J."/>
            <person name="Milhes M."/>
            <person name="Lampietro C."/>
            <person name="Lopez Roques C."/>
            <person name="Donnadieu C."/>
            <person name="Braasch I."/>
            <person name="Desvignes T."/>
            <person name="Postlethwait J."/>
            <person name="Bobe J."/>
            <person name="Guiguen Y."/>
        </authorList>
    </citation>
    <scope>NUCLEOTIDE SEQUENCE</scope>
    <source>
        <strain evidence="5">M-15738</strain>
        <tissue evidence="5">Blood</tissue>
    </source>
</reference>
<evidence type="ECO:0000256" key="2">
    <source>
        <dbReference type="SAM" id="Coils"/>
    </source>
</evidence>
<dbReference type="PANTHER" id="PTHR23280:SF21">
    <property type="entry name" value="PROTEIN 4.1 HOMOLOG"/>
    <property type="match status" value="1"/>
</dbReference>
<dbReference type="Gene3D" id="3.10.20.90">
    <property type="entry name" value="Phosphatidylinositol 3-kinase Catalytic Subunit, Chain A, domain 1"/>
    <property type="match status" value="1"/>
</dbReference>
<dbReference type="PROSITE" id="PS00660">
    <property type="entry name" value="FERM_1"/>
    <property type="match status" value="1"/>
</dbReference>
<dbReference type="InterPro" id="IPR014847">
    <property type="entry name" value="FA"/>
</dbReference>
<dbReference type="GO" id="GO:0030866">
    <property type="term" value="P:cortical actin cytoskeleton organization"/>
    <property type="evidence" value="ECO:0007669"/>
    <property type="project" value="InterPro"/>
</dbReference>
<comment type="caution">
    <text evidence="5">The sequence shown here is derived from an EMBL/GenBank/DDBJ whole genome shotgun (WGS) entry which is preliminary data.</text>
</comment>
<feature type="coiled-coil region" evidence="2">
    <location>
        <begin position="537"/>
        <end position="587"/>
    </location>
</feature>
<evidence type="ECO:0000259" key="4">
    <source>
        <dbReference type="PROSITE" id="PS50057"/>
    </source>
</evidence>